<comment type="caution">
    <text evidence="2">The sequence shown here is derived from an EMBL/GenBank/DDBJ whole genome shotgun (WGS) entry which is preliminary data.</text>
</comment>
<keyword evidence="3" id="KW-1185">Reference proteome</keyword>
<accession>A0A9W9N7J3</accession>
<protein>
    <submittedName>
        <fullName evidence="2">Uncharacterized protein</fullName>
    </submittedName>
</protein>
<evidence type="ECO:0000256" key="1">
    <source>
        <dbReference type="SAM" id="MobiDB-lite"/>
    </source>
</evidence>
<dbReference type="Proteomes" id="UP001150942">
    <property type="component" value="Unassembled WGS sequence"/>
</dbReference>
<dbReference type="EMBL" id="JAPQKQ010000001">
    <property type="protein sequence ID" value="KAJ5214657.1"/>
    <property type="molecule type" value="Genomic_DNA"/>
</dbReference>
<dbReference type="AlphaFoldDB" id="A0A9W9N7J3"/>
<name>A0A9W9N7J3_9EURO</name>
<gene>
    <name evidence="2" type="ORF">N7449_001826</name>
</gene>
<feature type="region of interest" description="Disordered" evidence="1">
    <location>
        <begin position="1"/>
        <end position="23"/>
    </location>
</feature>
<evidence type="ECO:0000313" key="2">
    <source>
        <dbReference type="EMBL" id="KAJ5214657.1"/>
    </source>
</evidence>
<evidence type="ECO:0000313" key="3">
    <source>
        <dbReference type="Proteomes" id="UP001150942"/>
    </source>
</evidence>
<proteinExistence type="predicted"/>
<sequence length="64" mass="7210">MDSVPSSAPSPAFYSTSSSHRINPRTNYKCFMGGKTMTAIWTRHQNVLASEVTVWFGNLWQLES</sequence>
<reference evidence="2" key="1">
    <citation type="submission" date="2022-11" db="EMBL/GenBank/DDBJ databases">
        <authorList>
            <person name="Petersen C."/>
        </authorList>
    </citation>
    <scope>NUCLEOTIDE SEQUENCE</scope>
    <source>
        <strain evidence="2">IBT 20477</strain>
    </source>
</reference>
<organism evidence="2 3">
    <name type="scientific">Penicillium cf. viridicatum</name>
    <dbReference type="NCBI Taxonomy" id="2972119"/>
    <lineage>
        <taxon>Eukaryota</taxon>
        <taxon>Fungi</taxon>
        <taxon>Dikarya</taxon>
        <taxon>Ascomycota</taxon>
        <taxon>Pezizomycotina</taxon>
        <taxon>Eurotiomycetes</taxon>
        <taxon>Eurotiomycetidae</taxon>
        <taxon>Eurotiales</taxon>
        <taxon>Aspergillaceae</taxon>
        <taxon>Penicillium</taxon>
    </lineage>
</organism>
<reference evidence="2" key="2">
    <citation type="journal article" date="2023" name="IMA Fungus">
        <title>Comparative genomic study of the Penicillium genus elucidates a diverse pangenome and 15 lateral gene transfer events.</title>
        <authorList>
            <person name="Petersen C."/>
            <person name="Sorensen T."/>
            <person name="Nielsen M.R."/>
            <person name="Sondergaard T.E."/>
            <person name="Sorensen J.L."/>
            <person name="Fitzpatrick D.A."/>
            <person name="Frisvad J.C."/>
            <person name="Nielsen K.L."/>
        </authorList>
    </citation>
    <scope>NUCLEOTIDE SEQUENCE</scope>
    <source>
        <strain evidence="2">IBT 20477</strain>
    </source>
</reference>